<dbReference type="PANTHER" id="PTHR48094:SF12">
    <property type="entry name" value="PARKINSON DISEASE PROTEIN 7 HOMOLOG"/>
    <property type="match status" value="1"/>
</dbReference>
<accession>A0A1M6EJV8</accession>
<evidence type="ECO:0000313" key="3">
    <source>
        <dbReference type="Proteomes" id="UP000184050"/>
    </source>
</evidence>
<name>A0A1M6EJV8_9BACT</name>
<dbReference type="NCBIfam" id="TIGR01383">
    <property type="entry name" value="not_thiJ"/>
    <property type="match status" value="1"/>
</dbReference>
<dbReference type="GO" id="GO:0005737">
    <property type="term" value="C:cytoplasm"/>
    <property type="evidence" value="ECO:0007669"/>
    <property type="project" value="TreeGrafter"/>
</dbReference>
<reference evidence="2 3" key="1">
    <citation type="submission" date="2016-11" db="EMBL/GenBank/DDBJ databases">
        <authorList>
            <person name="Jaros S."/>
            <person name="Januszkiewicz K."/>
            <person name="Wedrychowicz H."/>
        </authorList>
    </citation>
    <scope>NUCLEOTIDE SEQUENCE [LARGE SCALE GENOMIC DNA]</scope>
    <source>
        <strain evidence="2 3">DSM 27063</strain>
    </source>
</reference>
<dbReference type="InterPro" id="IPR029062">
    <property type="entry name" value="Class_I_gatase-like"/>
</dbReference>
<dbReference type="Pfam" id="PF01965">
    <property type="entry name" value="DJ-1_PfpI"/>
    <property type="match status" value="1"/>
</dbReference>
<proteinExistence type="predicted"/>
<dbReference type="SUPFAM" id="SSF52317">
    <property type="entry name" value="Class I glutamine amidotransferase-like"/>
    <property type="match status" value="1"/>
</dbReference>
<dbReference type="InterPro" id="IPR006287">
    <property type="entry name" value="DJ-1"/>
</dbReference>
<dbReference type="EMBL" id="FQZE01000007">
    <property type="protein sequence ID" value="SHI85805.1"/>
    <property type="molecule type" value="Genomic_DNA"/>
</dbReference>
<gene>
    <name evidence="2" type="ORF">SAMN05444280_10723</name>
</gene>
<feature type="domain" description="DJ-1/PfpI" evidence="1">
    <location>
        <begin position="7"/>
        <end position="167"/>
    </location>
</feature>
<dbReference type="CDD" id="cd03135">
    <property type="entry name" value="GATase1_DJ-1"/>
    <property type="match status" value="1"/>
</dbReference>
<evidence type="ECO:0000313" key="2">
    <source>
        <dbReference type="EMBL" id="SHI85805.1"/>
    </source>
</evidence>
<dbReference type="AlphaFoldDB" id="A0A1M6EJV8"/>
<dbReference type="Proteomes" id="UP000184050">
    <property type="component" value="Unassembled WGS sequence"/>
</dbReference>
<dbReference type="STRING" id="1168035.SAMN05444280_10723"/>
<dbReference type="Gene3D" id="3.40.50.880">
    <property type="match status" value="1"/>
</dbReference>
<dbReference type="InterPro" id="IPR002818">
    <property type="entry name" value="DJ-1/PfpI"/>
</dbReference>
<dbReference type="PANTHER" id="PTHR48094">
    <property type="entry name" value="PROTEIN/NUCLEIC ACID DEGLYCASE DJ-1-RELATED"/>
    <property type="match status" value="1"/>
</dbReference>
<sequence length="186" mass="19641">MIMDKVIAVHLAEGFEEIEAVSIIDVLRRAGLKVVTVSVTGQPEVKGAHDIIITADKLFEEVNYSTIEMIVLPGGMPGAKNLKNHSGLNAQILDFNKSGKPLGAICAAPMVFGNLGLLKGKNATCFPGFESELKGANVTGNAVEVADNIITGKGAGVAIQFALKIMEHFKGQKAANELGNRMVVNQ</sequence>
<organism evidence="2 3">
    <name type="scientific">Tangfeifania diversioriginum</name>
    <dbReference type="NCBI Taxonomy" id="1168035"/>
    <lineage>
        <taxon>Bacteria</taxon>
        <taxon>Pseudomonadati</taxon>
        <taxon>Bacteroidota</taxon>
        <taxon>Bacteroidia</taxon>
        <taxon>Marinilabiliales</taxon>
        <taxon>Prolixibacteraceae</taxon>
        <taxon>Tangfeifania</taxon>
    </lineage>
</organism>
<keyword evidence="3" id="KW-1185">Reference proteome</keyword>
<evidence type="ECO:0000259" key="1">
    <source>
        <dbReference type="Pfam" id="PF01965"/>
    </source>
</evidence>
<dbReference type="InterPro" id="IPR050325">
    <property type="entry name" value="Prot/Nucl_acid_deglycase"/>
</dbReference>
<protein>
    <submittedName>
        <fullName evidence="2">4-methyl-5(B-hydroxyethyl)-thiazole monophosphate biosynthesis</fullName>
    </submittedName>
</protein>